<gene>
    <name evidence="2" type="ORF">GDO78_022038</name>
</gene>
<comment type="caution">
    <text evidence="2">The sequence shown here is derived from an EMBL/GenBank/DDBJ whole genome shotgun (WGS) entry which is preliminary data.</text>
</comment>
<dbReference type="EMBL" id="WNTK01007347">
    <property type="protein sequence ID" value="KAG9463297.1"/>
    <property type="molecule type" value="Genomic_DNA"/>
</dbReference>
<protein>
    <recommendedName>
        <fullName evidence="4">Secreted protein</fullName>
    </recommendedName>
</protein>
<proteinExistence type="predicted"/>
<dbReference type="Proteomes" id="UP000770717">
    <property type="component" value="Unassembled WGS sequence"/>
</dbReference>
<sequence length="112" mass="12586">MHPTAVGVFLAYAALFPVSGSADCPRRPSQLPFGNLEPEGIILKRKRSFKTTCYPPSKQEGDPFLCIPRGWKRLLSWCEDNRPVLLNPDILNVLLNRLNVLVPWKSTLVTTP</sequence>
<evidence type="ECO:0000313" key="2">
    <source>
        <dbReference type="EMBL" id="KAG9463297.1"/>
    </source>
</evidence>
<organism evidence="2 3">
    <name type="scientific">Eleutherodactylus coqui</name>
    <name type="common">Puerto Rican coqui</name>
    <dbReference type="NCBI Taxonomy" id="57060"/>
    <lineage>
        <taxon>Eukaryota</taxon>
        <taxon>Metazoa</taxon>
        <taxon>Chordata</taxon>
        <taxon>Craniata</taxon>
        <taxon>Vertebrata</taxon>
        <taxon>Euteleostomi</taxon>
        <taxon>Amphibia</taxon>
        <taxon>Batrachia</taxon>
        <taxon>Anura</taxon>
        <taxon>Neobatrachia</taxon>
        <taxon>Hyloidea</taxon>
        <taxon>Eleutherodactylidae</taxon>
        <taxon>Eleutherodactylinae</taxon>
        <taxon>Eleutherodactylus</taxon>
        <taxon>Eleutherodactylus</taxon>
    </lineage>
</organism>
<name>A0A8J6C4Z4_ELECQ</name>
<feature type="signal peptide" evidence="1">
    <location>
        <begin position="1"/>
        <end position="22"/>
    </location>
</feature>
<dbReference type="AlphaFoldDB" id="A0A8J6C4Z4"/>
<accession>A0A8J6C4Z4</accession>
<keyword evidence="3" id="KW-1185">Reference proteome</keyword>
<evidence type="ECO:0000313" key="3">
    <source>
        <dbReference type="Proteomes" id="UP000770717"/>
    </source>
</evidence>
<evidence type="ECO:0008006" key="4">
    <source>
        <dbReference type="Google" id="ProtNLM"/>
    </source>
</evidence>
<evidence type="ECO:0000256" key="1">
    <source>
        <dbReference type="SAM" id="SignalP"/>
    </source>
</evidence>
<keyword evidence="1" id="KW-0732">Signal</keyword>
<feature type="chain" id="PRO_5035180415" description="Secreted protein" evidence="1">
    <location>
        <begin position="23"/>
        <end position="112"/>
    </location>
</feature>
<reference evidence="2" key="1">
    <citation type="thesis" date="2020" institute="ProQuest LLC" country="789 East Eisenhower Parkway, Ann Arbor, MI, USA">
        <title>Comparative Genomics and Chromosome Evolution.</title>
        <authorList>
            <person name="Mudd A.B."/>
        </authorList>
    </citation>
    <scope>NUCLEOTIDE SEQUENCE</scope>
    <source>
        <strain evidence="2">HN-11 Male</strain>
        <tissue evidence="2">Kidney and liver</tissue>
    </source>
</reference>